<dbReference type="RefSeq" id="WP_095997705.1">
    <property type="nucleotide sequence ID" value="NZ_NSLI01000003.1"/>
</dbReference>
<evidence type="ECO:0000259" key="1">
    <source>
        <dbReference type="Pfam" id="PF02602"/>
    </source>
</evidence>
<gene>
    <name evidence="2" type="ORF">CKY28_07280</name>
</gene>
<dbReference type="GO" id="GO:0004852">
    <property type="term" value="F:uroporphyrinogen-III synthase activity"/>
    <property type="evidence" value="ECO:0007669"/>
    <property type="project" value="InterPro"/>
</dbReference>
<dbReference type="EMBL" id="NSLI01000003">
    <property type="protein sequence ID" value="PAX07462.1"/>
    <property type="molecule type" value="Genomic_DNA"/>
</dbReference>
<reference evidence="3" key="1">
    <citation type="submission" date="2017-09" db="EMBL/GenBank/DDBJ databases">
        <authorList>
            <person name="Feng G."/>
            <person name="Zhu H."/>
        </authorList>
    </citation>
    <scope>NUCLEOTIDE SEQUENCE [LARGE SCALE GENOMIC DNA]</scope>
    <source>
        <strain evidence="3">1PNM-20</strain>
    </source>
</reference>
<comment type="caution">
    <text evidence="2">The sequence shown here is derived from an EMBL/GenBank/DDBJ whole genome shotgun (WGS) entry which is preliminary data.</text>
</comment>
<dbReference type="InterPro" id="IPR036108">
    <property type="entry name" value="4pyrrol_syn_uPrphyn_synt_sf"/>
</dbReference>
<dbReference type="Proteomes" id="UP000218151">
    <property type="component" value="Unassembled WGS sequence"/>
</dbReference>
<evidence type="ECO:0000313" key="3">
    <source>
        <dbReference type="Proteomes" id="UP000218151"/>
    </source>
</evidence>
<protein>
    <submittedName>
        <fullName evidence="2">Uroporphyrinogen-III synthase</fullName>
    </submittedName>
</protein>
<dbReference type="InterPro" id="IPR003754">
    <property type="entry name" value="4pyrrol_synth_uPrphyn_synth"/>
</dbReference>
<accession>A0A2A2SE50</accession>
<feature type="domain" description="Tetrapyrrole biosynthesis uroporphyrinogen III synthase" evidence="1">
    <location>
        <begin position="14"/>
        <end position="212"/>
    </location>
</feature>
<sequence>MKVVVLRPEPGASRTAERARVRGFDVLLRPLFETRPLAWEPPDPARYDALLLTSAAALRHAGPGLDALRRFPVVAVGPETARTARDAGLEVILTGDAGAATAVARARTHGLTRLLHLAGRERMPDLPGIEPVTVYTSEALPVEPGWTARLGGRTALLHSPRAAARLAELVDRDGTPRAAIRLAAISPAALAAAGGGWASGRAANRPDDEALLALVPRAD</sequence>
<dbReference type="SUPFAM" id="SSF69618">
    <property type="entry name" value="HemD-like"/>
    <property type="match status" value="1"/>
</dbReference>
<dbReference type="GO" id="GO:0033014">
    <property type="term" value="P:tetrapyrrole biosynthetic process"/>
    <property type="evidence" value="ECO:0007669"/>
    <property type="project" value="InterPro"/>
</dbReference>
<keyword evidence="3" id="KW-1185">Reference proteome</keyword>
<dbReference type="Gene3D" id="3.40.50.10090">
    <property type="match status" value="1"/>
</dbReference>
<proteinExistence type="predicted"/>
<evidence type="ECO:0000313" key="2">
    <source>
        <dbReference type="EMBL" id="PAX07462.1"/>
    </source>
</evidence>
<dbReference type="Pfam" id="PF02602">
    <property type="entry name" value="HEM4"/>
    <property type="match status" value="1"/>
</dbReference>
<organism evidence="2 3">
    <name type="scientific">Sphingomonas lenta</name>
    <dbReference type="NCBI Taxonomy" id="1141887"/>
    <lineage>
        <taxon>Bacteria</taxon>
        <taxon>Pseudomonadati</taxon>
        <taxon>Pseudomonadota</taxon>
        <taxon>Alphaproteobacteria</taxon>
        <taxon>Sphingomonadales</taxon>
        <taxon>Sphingomonadaceae</taxon>
        <taxon>Sphingomonas</taxon>
    </lineage>
</organism>
<dbReference type="OrthoDB" id="7424801at2"/>
<dbReference type="AlphaFoldDB" id="A0A2A2SE50"/>
<name>A0A2A2SE50_9SPHN</name>